<gene>
    <name evidence="1" type="ORF">SDC9_89451</name>
</gene>
<evidence type="ECO:0000313" key="1">
    <source>
        <dbReference type="EMBL" id="MPM42780.1"/>
    </source>
</evidence>
<reference evidence="1" key="1">
    <citation type="submission" date="2019-08" db="EMBL/GenBank/DDBJ databases">
        <authorList>
            <person name="Kucharzyk K."/>
            <person name="Murdoch R.W."/>
            <person name="Higgins S."/>
            <person name="Loffler F."/>
        </authorList>
    </citation>
    <scope>NUCLEOTIDE SEQUENCE</scope>
</reference>
<accession>A0A644ZPB4</accession>
<organism evidence="1">
    <name type="scientific">bioreactor metagenome</name>
    <dbReference type="NCBI Taxonomy" id="1076179"/>
    <lineage>
        <taxon>unclassified sequences</taxon>
        <taxon>metagenomes</taxon>
        <taxon>ecological metagenomes</taxon>
    </lineage>
</organism>
<dbReference type="EMBL" id="VSSQ01009855">
    <property type="protein sequence ID" value="MPM42780.1"/>
    <property type="molecule type" value="Genomic_DNA"/>
</dbReference>
<dbReference type="AlphaFoldDB" id="A0A644ZPB4"/>
<comment type="caution">
    <text evidence="1">The sequence shown here is derived from an EMBL/GenBank/DDBJ whole genome shotgun (WGS) entry which is preliminary data.</text>
</comment>
<sequence length="139" mass="15003">MTIAVDHILTILIDHMHRIGGTNLHAFLTTDACLLIDYDIPILVLGDSPNRTNFDAGAQMQATALAVIVTSEENCCSITVLKPFIVVILQGELSIATAHDMGNLSPGFCAGINFCSHDLCHLGYQRRSARTAQADFSFA</sequence>
<name>A0A644ZPB4_9ZZZZ</name>
<proteinExistence type="predicted"/>
<protein>
    <submittedName>
        <fullName evidence="1">Uncharacterized protein</fullName>
    </submittedName>
</protein>